<keyword evidence="2" id="KW-1185">Reference proteome</keyword>
<protein>
    <submittedName>
        <fullName evidence="1">Uncharacterized protein</fullName>
    </submittedName>
</protein>
<sequence length="708" mass="75544">MPQLAVAAIAAAGSYATWGTAFGTALANLSASLLLSTASQALLGKSARSSDIQRELARPTTTPQYRAVYGTYRVPGTPAPWLVKGNFLYGCLILNSRPSAGPFKVFVDKREQTLTGNLYNFGAGGGARPTTAPLYDREEGSPGPVEFVRFWIGRGDQTQPPQQILDEVPELFQATDAWRGMTVIWIRANAGRSRGLTTRWPASPPNIEVEGNWTPVWDPRTNTTGWSDNHALCILDALMNNPVRKFHQRDLIMDHFIAAANIADEDVPLSGGGYEARYSVGGILVWTDAEIEDQLAPMAAAGAARFIRAGGKLGIAPGAWVDPLPEVTDILAEDGLDFQRWAAGNDLPTSISASYTSAERGYEDADLGQWPIPGAMEADGGVDKPVSLDLTWITSPTQAMRVQRIEGLRARMQRQIRCTLPPSAIRAIAGSVLPLTAPAPYAAMSGTYEVQSINLALDPMGDDGVAMRCPVVLKETAASIYYWEPGYEYEIGTGSGYNPQPSDVSAPTAMAATSLTINGAPVIRFSFDPVESALAARYEWEWTSTDQTAWRSGGSIAFDLEDIFDRAYGILTEPDLGASHSVRVRTVNLAGQVSMWATITGIVADPPATDVPAPTPVLATGGAGQISVEFTAPNHPDFRAIEVYGSSINDPGASTLVDGPRYVSPNAVVETIVSGLGSGETLYFWARSIDLYGAASSLSTPSISATTS</sequence>
<organism evidence="1 2">
    <name type="scientific">Haematobacter massiliensis</name>
    <dbReference type="NCBI Taxonomy" id="195105"/>
    <lineage>
        <taxon>Bacteria</taxon>
        <taxon>Pseudomonadati</taxon>
        <taxon>Pseudomonadota</taxon>
        <taxon>Alphaproteobacteria</taxon>
        <taxon>Rhodobacterales</taxon>
        <taxon>Paracoccaceae</taxon>
        <taxon>Haematobacter</taxon>
    </lineage>
</organism>
<reference evidence="1 2" key="1">
    <citation type="submission" date="2014-03" db="EMBL/GenBank/DDBJ databases">
        <title>Genome of Haematobacter massiliensis CCUG 47968.</title>
        <authorList>
            <person name="Wang D."/>
            <person name="Wang G."/>
        </authorList>
    </citation>
    <scope>NUCLEOTIDE SEQUENCE [LARGE SCALE GENOMIC DNA]</scope>
    <source>
        <strain evidence="1 2">CCUG 47968</strain>
    </source>
</reference>
<dbReference type="EMBL" id="JGYG01000010">
    <property type="protein sequence ID" value="KFI27781.1"/>
    <property type="molecule type" value="Genomic_DNA"/>
</dbReference>
<dbReference type="Proteomes" id="UP000028826">
    <property type="component" value="Unassembled WGS sequence"/>
</dbReference>
<gene>
    <name evidence="1" type="ORF">CN97_00700</name>
</gene>
<accession>A0A086Y0I1</accession>
<comment type="caution">
    <text evidence="1">The sequence shown here is derived from an EMBL/GenBank/DDBJ whole genome shotgun (WGS) entry which is preliminary data.</text>
</comment>
<proteinExistence type="predicted"/>
<dbReference type="RefSeq" id="WP_035712893.1">
    <property type="nucleotide sequence ID" value="NZ_JGYG01000010.1"/>
</dbReference>
<name>A0A086Y0I1_9RHOB</name>
<evidence type="ECO:0000313" key="2">
    <source>
        <dbReference type="Proteomes" id="UP000028826"/>
    </source>
</evidence>
<evidence type="ECO:0000313" key="1">
    <source>
        <dbReference type="EMBL" id="KFI27781.1"/>
    </source>
</evidence>
<dbReference type="STRING" id="195105.CN97_00700"/>
<dbReference type="OrthoDB" id="7822067at2"/>
<dbReference type="AlphaFoldDB" id="A0A086Y0I1"/>
<dbReference type="eggNOG" id="COG4733">
    <property type="taxonomic scope" value="Bacteria"/>
</dbReference>